<feature type="domain" description="Major facilitator superfamily (MFS) profile" evidence="7">
    <location>
        <begin position="228"/>
        <end position="423"/>
    </location>
</feature>
<keyword evidence="3 6" id="KW-0812">Transmembrane</keyword>
<comment type="caution">
    <text evidence="8">The sequence shown here is derived from an EMBL/GenBank/DDBJ whole genome shotgun (WGS) entry which is preliminary data.</text>
</comment>
<evidence type="ECO:0000256" key="1">
    <source>
        <dbReference type="ARBA" id="ARBA00004651"/>
    </source>
</evidence>
<dbReference type="InterPro" id="IPR020846">
    <property type="entry name" value="MFS_dom"/>
</dbReference>
<dbReference type="InterPro" id="IPR036259">
    <property type="entry name" value="MFS_trans_sf"/>
</dbReference>
<feature type="transmembrane region" description="Helical" evidence="6">
    <location>
        <begin position="364"/>
        <end position="385"/>
    </location>
</feature>
<evidence type="ECO:0000256" key="2">
    <source>
        <dbReference type="ARBA" id="ARBA00022475"/>
    </source>
</evidence>
<dbReference type="InterPro" id="IPR011701">
    <property type="entry name" value="MFS"/>
</dbReference>
<evidence type="ECO:0000256" key="3">
    <source>
        <dbReference type="ARBA" id="ARBA00022692"/>
    </source>
</evidence>
<accession>A0ABQ2DFP7</accession>
<feature type="transmembrane region" description="Helical" evidence="6">
    <location>
        <begin position="391"/>
        <end position="408"/>
    </location>
</feature>
<gene>
    <name evidence="8" type="ORF">GCM10007173_13950</name>
</gene>
<dbReference type="EMBL" id="BMKX01000002">
    <property type="protein sequence ID" value="GGJ56350.1"/>
    <property type="molecule type" value="Genomic_DNA"/>
</dbReference>
<dbReference type="PANTHER" id="PTHR23513:SF6">
    <property type="entry name" value="MAJOR FACILITATOR SUPERFAMILY ASSOCIATED DOMAIN-CONTAINING PROTEIN"/>
    <property type="match status" value="1"/>
</dbReference>
<feature type="transmembrane region" description="Helical" evidence="6">
    <location>
        <begin position="304"/>
        <end position="325"/>
    </location>
</feature>
<dbReference type="Gene3D" id="1.20.1250.20">
    <property type="entry name" value="MFS general substrate transporter like domains"/>
    <property type="match status" value="2"/>
</dbReference>
<dbReference type="GeneID" id="303303765"/>
<dbReference type="PANTHER" id="PTHR23513">
    <property type="entry name" value="INTEGRAL MEMBRANE EFFLUX PROTEIN-RELATED"/>
    <property type="match status" value="1"/>
</dbReference>
<feature type="transmembrane region" description="Helical" evidence="6">
    <location>
        <begin position="228"/>
        <end position="255"/>
    </location>
</feature>
<organism evidence="8 9">
    <name type="scientific">Glutamicibacter ardleyensis</name>
    <dbReference type="NCBI Taxonomy" id="225894"/>
    <lineage>
        <taxon>Bacteria</taxon>
        <taxon>Bacillati</taxon>
        <taxon>Actinomycetota</taxon>
        <taxon>Actinomycetes</taxon>
        <taxon>Micrococcales</taxon>
        <taxon>Micrococcaceae</taxon>
        <taxon>Glutamicibacter</taxon>
    </lineage>
</organism>
<evidence type="ECO:0000256" key="5">
    <source>
        <dbReference type="ARBA" id="ARBA00023136"/>
    </source>
</evidence>
<dbReference type="PRINTS" id="PR01988">
    <property type="entry name" value="EXPORTERBACE"/>
</dbReference>
<dbReference type="RefSeq" id="WP_188684674.1">
    <property type="nucleotide sequence ID" value="NZ_BMKX01000002.1"/>
</dbReference>
<protein>
    <recommendedName>
        <fullName evidence="7">Major facilitator superfamily (MFS) profile domain-containing protein</fullName>
    </recommendedName>
</protein>
<evidence type="ECO:0000256" key="6">
    <source>
        <dbReference type="SAM" id="Phobius"/>
    </source>
</evidence>
<dbReference type="Pfam" id="PF07690">
    <property type="entry name" value="MFS_1"/>
    <property type="match status" value="1"/>
</dbReference>
<name>A0ABQ2DFP7_9MICC</name>
<feature type="transmembrane region" description="Helical" evidence="6">
    <location>
        <begin position="168"/>
        <end position="192"/>
    </location>
</feature>
<feature type="transmembrane region" description="Helical" evidence="6">
    <location>
        <begin position="50"/>
        <end position="67"/>
    </location>
</feature>
<reference evidence="9" key="1">
    <citation type="journal article" date="2019" name="Int. J. Syst. Evol. Microbiol.">
        <title>The Global Catalogue of Microorganisms (GCM) 10K type strain sequencing project: providing services to taxonomists for standard genome sequencing and annotation.</title>
        <authorList>
            <consortium name="The Broad Institute Genomics Platform"/>
            <consortium name="The Broad Institute Genome Sequencing Center for Infectious Disease"/>
            <person name="Wu L."/>
            <person name="Ma J."/>
        </authorList>
    </citation>
    <scope>NUCLEOTIDE SEQUENCE [LARGE SCALE GENOMIC DNA]</scope>
    <source>
        <strain evidence="9">CGMCC 1.3685</strain>
    </source>
</reference>
<comment type="subcellular location">
    <subcellularLocation>
        <location evidence="1">Cell membrane</location>
        <topology evidence="1">Multi-pass membrane protein</topology>
    </subcellularLocation>
</comment>
<keyword evidence="4 6" id="KW-1133">Transmembrane helix</keyword>
<keyword evidence="2" id="KW-1003">Cell membrane</keyword>
<feature type="transmembrane region" description="Helical" evidence="6">
    <location>
        <begin position="331"/>
        <end position="352"/>
    </location>
</feature>
<feature type="transmembrane region" description="Helical" evidence="6">
    <location>
        <begin position="261"/>
        <end position="283"/>
    </location>
</feature>
<proteinExistence type="predicted"/>
<dbReference type="SUPFAM" id="SSF103473">
    <property type="entry name" value="MFS general substrate transporter"/>
    <property type="match status" value="1"/>
</dbReference>
<dbReference type="InterPro" id="IPR022324">
    <property type="entry name" value="Bacilysin_exporter_BacE_put"/>
</dbReference>
<dbReference type="PROSITE" id="PS50850">
    <property type="entry name" value="MFS"/>
    <property type="match status" value="1"/>
</dbReference>
<evidence type="ECO:0000259" key="7">
    <source>
        <dbReference type="PROSITE" id="PS50850"/>
    </source>
</evidence>
<sequence>MKSNVRSERRFLYSNAGDAASRSLTDFTVDLIFVTTLGASAWQMGLLNTLGSLAFLVATIPIGYLVDRYRPLRLLRIGLAVKVVLTVCLFLLTVTGTLNIGYGFLLVTILGMCNVVGETAQVSAVPQLNAVSGAQRSSSISALIARLTAADQSLAIIVPVAAGTAFTLLGASALLTVSAVLALIALSLACLVKLPRQDGQRREEDTGQNAEHDTHWRSGLTYLRHNRILIAVTLAMMCSNFGLALGSAVEALFIINYLGFGAFGFGILAGLGGAGGLLGAALATRIAVRFSTTQLTTVTMMIKLVLATMVFLAAFTSPTISMTLLAVQSAFWGVALIIFNVAVTAWVADITPEYLLGRVSSARRLFTFGAVPIGSLAGGAIGSAFGLPAALALWPLSIAVGLIGYLIVRPSKVQPEVAQVRRR</sequence>
<evidence type="ECO:0000256" key="4">
    <source>
        <dbReference type="ARBA" id="ARBA00022989"/>
    </source>
</evidence>
<keyword evidence="5 6" id="KW-0472">Membrane</keyword>
<evidence type="ECO:0000313" key="8">
    <source>
        <dbReference type="EMBL" id="GGJ56350.1"/>
    </source>
</evidence>
<evidence type="ECO:0000313" key="9">
    <source>
        <dbReference type="Proteomes" id="UP000606115"/>
    </source>
</evidence>
<dbReference type="Proteomes" id="UP000606115">
    <property type="component" value="Unassembled WGS sequence"/>
</dbReference>
<keyword evidence="9" id="KW-1185">Reference proteome</keyword>